<evidence type="ECO:0000259" key="22">
    <source>
        <dbReference type="PROSITE" id="PS50026"/>
    </source>
</evidence>
<keyword evidence="5 21" id="KW-0768">Sushi</keyword>
<evidence type="ECO:0000256" key="5">
    <source>
        <dbReference type="ARBA" id="ARBA00022659"/>
    </source>
</evidence>
<dbReference type="InterPro" id="IPR002396">
    <property type="entry name" value="Selectin_superfamily"/>
</dbReference>
<keyword evidence="26" id="KW-1185">Reference proteome</keyword>
<feature type="domain" description="Sushi" evidence="24">
    <location>
        <begin position="364"/>
        <end position="425"/>
    </location>
</feature>
<dbReference type="Proteomes" id="UP000694620">
    <property type="component" value="Chromosome 10"/>
</dbReference>
<dbReference type="GO" id="GO:0005886">
    <property type="term" value="C:plasma membrane"/>
    <property type="evidence" value="ECO:0007669"/>
    <property type="project" value="UniProtKB-SubCell"/>
</dbReference>
<dbReference type="Pfam" id="PF00084">
    <property type="entry name" value="Sushi"/>
    <property type="match status" value="5"/>
</dbReference>
<feature type="disulfide bond" evidence="21">
    <location>
        <begin position="285"/>
        <end position="312"/>
    </location>
</feature>
<keyword evidence="13" id="KW-0325">Glycoprotein</keyword>
<dbReference type="Gene3D" id="3.10.100.10">
    <property type="entry name" value="Mannose-Binding Protein A, subunit A"/>
    <property type="match status" value="1"/>
</dbReference>
<dbReference type="CDD" id="cd00033">
    <property type="entry name" value="CCP"/>
    <property type="match status" value="5"/>
</dbReference>
<keyword evidence="10" id="KW-0106">Calcium</keyword>
<dbReference type="CDD" id="cd00054">
    <property type="entry name" value="EGF_CA"/>
    <property type="match status" value="1"/>
</dbReference>
<protein>
    <recommendedName>
        <fullName evidence="15">E-selectin</fullName>
    </recommendedName>
    <alternativeName>
        <fullName evidence="16">CD62 antigen-like family member E</fullName>
    </alternativeName>
    <alternativeName>
        <fullName evidence="17">Endothelial leukocyte adhesion molecule 1</fullName>
    </alternativeName>
    <alternativeName>
        <fullName evidence="18">Leukocyte-endothelial cell adhesion molecule 2</fullName>
    </alternativeName>
</protein>
<evidence type="ECO:0000256" key="8">
    <source>
        <dbReference type="ARBA" id="ARBA00022734"/>
    </source>
</evidence>
<evidence type="ECO:0000256" key="12">
    <source>
        <dbReference type="ARBA" id="ARBA00023157"/>
    </source>
</evidence>
<evidence type="ECO:0000256" key="20">
    <source>
        <dbReference type="PROSITE-ProRule" id="PRU00076"/>
    </source>
</evidence>
<dbReference type="GO" id="GO:0007155">
    <property type="term" value="P:cell adhesion"/>
    <property type="evidence" value="ECO:0007669"/>
    <property type="project" value="UniProtKB-KW"/>
</dbReference>
<evidence type="ECO:0000256" key="14">
    <source>
        <dbReference type="ARBA" id="ARBA00038738"/>
    </source>
</evidence>
<dbReference type="FunFam" id="3.10.100.10:FF:000007">
    <property type="entry name" value="L-selectin"/>
    <property type="match status" value="1"/>
</dbReference>
<dbReference type="PRINTS" id="PR00343">
    <property type="entry name" value="SELECTIN"/>
</dbReference>
<dbReference type="InterPro" id="IPR000436">
    <property type="entry name" value="Sushi_SCR_CCP_dom"/>
</dbReference>
<feature type="domain" description="Sushi" evidence="24">
    <location>
        <begin position="191"/>
        <end position="252"/>
    </location>
</feature>
<dbReference type="PROSITE" id="PS50026">
    <property type="entry name" value="EGF_3"/>
    <property type="match status" value="1"/>
</dbReference>
<evidence type="ECO:0000259" key="24">
    <source>
        <dbReference type="PROSITE" id="PS50923"/>
    </source>
</evidence>
<dbReference type="InterPro" id="IPR016187">
    <property type="entry name" value="CTDL_fold"/>
</dbReference>
<dbReference type="PROSITE" id="PS00022">
    <property type="entry name" value="EGF_1"/>
    <property type="match status" value="1"/>
</dbReference>
<organism evidence="25 26">
    <name type="scientific">Erpetoichthys calabaricus</name>
    <name type="common">Rope fish</name>
    <name type="synonym">Calamoichthys calabaricus</name>
    <dbReference type="NCBI Taxonomy" id="27687"/>
    <lineage>
        <taxon>Eukaryota</taxon>
        <taxon>Metazoa</taxon>
        <taxon>Chordata</taxon>
        <taxon>Craniata</taxon>
        <taxon>Vertebrata</taxon>
        <taxon>Euteleostomi</taxon>
        <taxon>Actinopterygii</taxon>
        <taxon>Polypteriformes</taxon>
        <taxon>Polypteridae</taxon>
        <taxon>Erpetoichthys</taxon>
    </lineage>
</organism>
<comment type="function">
    <text evidence="19">Cell-surface glycoprotein having a role in immunoadhesion. Mediates in the adhesion of blood neutrophils in cytokine-activated endothelium through interaction with SELPLG/PSGL1. May have a role in capillary morphogenesis.</text>
</comment>
<comment type="similarity">
    <text evidence="2">Belongs to the selectin/LECAM family.</text>
</comment>
<evidence type="ECO:0000256" key="19">
    <source>
        <dbReference type="ARBA" id="ARBA00045695"/>
    </source>
</evidence>
<evidence type="ECO:0000256" key="9">
    <source>
        <dbReference type="ARBA" id="ARBA00022737"/>
    </source>
</evidence>
<evidence type="ECO:0000259" key="23">
    <source>
        <dbReference type="PROSITE" id="PS50041"/>
    </source>
</evidence>
<dbReference type="GO" id="GO:0046872">
    <property type="term" value="F:metal ion binding"/>
    <property type="evidence" value="ECO:0007669"/>
    <property type="project" value="UniProtKB-KW"/>
</dbReference>
<evidence type="ECO:0000256" key="3">
    <source>
        <dbReference type="ARBA" id="ARBA00022475"/>
    </source>
</evidence>
<evidence type="ECO:0000256" key="13">
    <source>
        <dbReference type="ARBA" id="ARBA00023180"/>
    </source>
</evidence>
<keyword evidence="3" id="KW-1003">Cell membrane</keyword>
<dbReference type="SUPFAM" id="SSF57535">
    <property type="entry name" value="Complement control module/SCR domain"/>
    <property type="match status" value="5"/>
</dbReference>
<reference evidence="25" key="1">
    <citation type="submission" date="2021-06" db="EMBL/GenBank/DDBJ databases">
        <authorList>
            <consortium name="Wellcome Sanger Institute Data Sharing"/>
        </authorList>
    </citation>
    <scope>NUCLEOTIDE SEQUENCE [LARGE SCALE GENOMIC DNA]</scope>
</reference>
<evidence type="ECO:0000313" key="26">
    <source>
        <dbReference type="Proteomes" id="UP000694620"/>
    </source>
</evidence>
<evidence type="ECO:0000256" key="1">
    <source>
        <dbReference type="ARBA" id="ARBA00004251"/>
    </source>
</evidence>
<comment type="subunit">
    <text evidence="14">Interacts with SELPLG/PSGL1 and PODXL2 through the sialyl Lewis X epitope. SELPLG sulfation appears not to be required for this interaction.</text>
</comment>
<feature type="disulfide bond" evidence="21">
    <location>
        <begin position="458"/>
        <end position="485"/>
    </location>
</feature>
<evidence type="ECO:0000256" key="7">
    <source>
        <dbReference type="ARBA" id="ARBA00022729"/>
    </source>
</evidence>
<keyword evidence="3" id="KW-0472">Membrane</keyword>
<keyword evidence="11" id="KW-0130">Cell adhesion</keyword>
<accession>A0A8C4S198</accession>
<dbReference type="SUPFAM" id="SSF56436">
    <property type="entry name" value="C-type lectin-like"/>
    <property type="match status" value="1"/>
</dbReference>
<feature type="domain" description="Sushi" evidence="24">
    <location>
        <begin position="488"/>
        <end position="549"/>
    </location>
</feature>
<evidence type="ECO:0000313" key="25">
    <source>
        <dbReference type="Ensembl" id="ENSECRP00000009887.1"/>
    </source>
</evidence>
<feature type="domain" description="C-type lectin" evidence="23">
    <location>
        <begin position="32"/>
        <end position="152"/>
    </location>
</feature>
<dbReference type="SMART" id="SM00032">
    <property type="entry name" value="CCP"/>
    <property type="match status" value="5"/>
</dbReference>
<keyword evidence="9" id="KW-0677">Repeat</keyword>
<dbReference type="AlphaFoldDB" id="A0A8C4S198"/>
<comment type="subcellular location">
    <subcellularLocation>
        <location evidence="1">Cell membrane</location>
        <topology evidence="1">Single-pass type I membrane protein</topology>
    </subcellularLocation>
</comment>
<dbReference type="PANTHER" id="PTHR19325">
    <property type="entry name" value="COMPLEMENT COMPONENT-RELATED SUSHI DOMAIN-CONTAINING"/>
    <property type="match status" value="1"/>
</dbReference>
<dbReference type="InterPro" id="IPR001304">
    <property type="entry name" value="C-type_lectin-like"/>
</dbReference>
<sequence length="584" mass="66215">MVYCVHYTMLWFNVRPAYTVFLLSGLALLGCCEGWKYFYSEDTMDYDHARKWCTENYTDLVAIQNQEEIEYLNKVIPRMKVYYWIGLRKIDGIWTWVGTKKPLVKEAENWASREPNNQKLGEDCVEIYIKRNTDQGKWNDELCTIKKHALCYQADCNNSSCSGNGVCEEKINNYTCRCHEGFFGPICQYKSACSILHTPANGRMNCTHPFRNFNYNSSCEFDCNKGFIRKGVGTLRCTEFREWSALQPVCQASECNILHAPAYGSMNCFHPFKNFSYNSSCDFDCNKGFIRKGVGTLRCTESGKWSDLLPKCQGRTNFYFFTGKTDHRLCSGTVPESSWLPSVLPLYKFGNVCFFLSFLYLIVSACTSQPTLAHGRMNCSHPFGNFSYNSSCNFDCNDGFIRKGAKTLRCTEFGEWSGQTPACQASVCTSLTTPNHGSIKCSHPFGNFSYNSSCDFDCNKGFIRKGDGTVYCTESGKWSTLQPECQAVTCSILKTLDHGTMTCSHPFGNFTYTTNCTFECKEGFLLIGNDVTECTASGKWSLPVPTCQKYEQSLTSGRCASFLFSFIILKSKSLLNDFVVWLYS</sequence>
<evidence type="ECO:0000256" key="11">
    <source>
        <dbReference type="ARBA" id="ARBA00022889"/>
    </source>
</evidence>
<dbReference type="Pfam" id="PF00059">
    <property type="entry name" value="Lectin_C"/>
    <property type="match status" value="1"/>
</dbReference>
<dbReference type="InterPro" id="IPR050350">
    <property type="entry name" value="Compl-Cell_Adhes-Reg"/>
</dbReference>
<proteinExistence type="inferred from homology"/>
<dbReference type="PROSITE" id="PS50041">
    <property type="entry name" value="C_TYPE_LECTIN_2"/>
    <property type="match status" value="1"/>
</dbReference>
<evidence type="ECO:0000256" key="18">
    <source>
        <dbReference type="ARBA" id="ARBA00043124"/>
    </source>
</evidence>
<feature type="domain" description="Sushi" evidence="24">
    <location>
        <begin position="426"/>
        <end position="487"/>
    </location>
</feature>
<evidence type="ECO:0000256" key="15">
    <source>
        <dbReference type="ARBA" id="ARBA00040812"/>
    </source>
</evidence>
<reference evidence="25" key="2">
    <citation type="submission" date="2025-08" db="UniProtKB">
        <authorList>
            <consortium name="Ensembl"/>
        </authorList>
    </citation>
    <scope>IDENTIFICATION</scope>
</reference>
<evidence type="ECO:0000256" key="17">
    <source>
        <dbReference type="ARBA" id="ARBA00042113"/>
    </source>
</evidence>
<dbReference type="PANTHER" id="PTHR19325:SF493">
    <property type="entry name" value="E-SELECTIN"/>
    <property type="match status" value="1"/>
</dbReference>
<feature type="disulfide bond" evidence="21">
    <location>
        <begin position="223"/>
        <end position="250"/>
    </location>
</feature>
<feature type="disulfide bond" evidence="20">
    <location>
        <begin position="178"/>
        <end position="187"/>
    </location>
</feature>
<gene>
    <name evidence="25" type="primary">LOC114658990</name>
</gene>
<dbReference type="InterPro" id="IPR016186">
    <property type="entry name" value="C-type_lectin-like/link_sf"/>
</dbReference>
<feature type="domain" description="EGF-like" evidence="22">
    <location>
        <begin position="152"/>
        <end position="188"/>
    </location>
</feature>
<evidence type="ECO:0000256" key="6">
    <source>
        <dbReference type="ARBA" id="ARBA00022723"/>
    </source>
</evidence>
<evidence type="ECO:0000256" key="10">
    <source>
        <dbReference type="ARBA" id="ARBA00022837"/>
    </source>
</evidence>
<dbReference type="SMART" id="SM00034">
    <property type="entry name" value="CLECT"/>
    <property type="match status" value="1"/>
</dbReference>
<keyword evidence="7" id="KW-0732">Signal</keyword>
<dbReference type="GO" id="GO:0030246">
    <property type="term" value="F:carbohydrate binding"/>
    <property type="evidence" value="ECO:0007669"/>
    <property type="project" value="UniProtKB-KW"/>
</dbReference>
<evidence type="ECO:0000256" key="2">
    <source>
        <dbReference type="ARBA" id="ARBA00007360"/>
    </source>
</evidence>
<keyword evidence="6" id="KW-0479">Metal-binding</keyword>
<name>A0A8C4S198_ERPCA</name>
<dbReference type="Ensembl" id="ENSECRT00000010052.1">
    <property type="protein sequence ID" value="ENSECRP00000009887.1"/>
    <property type="gene ID" value="ENSECRG00000006560.1"/>
</dbReference>
<dbReference type="InterPro" id="IPR035976">
    <property type="entry name" value="Sushi/SCR/CCP_sf"/>
</dbReference>
<keyword evidence="4 20" id="KW-0245">EGF-like domain</keyword>
<feature type="domain" description="Sushi" evidence="24">
    <location>
        <begin position="253"/>
        <end position="314"/>
    </location>
</feature>
<evidence type="ECO:0000256" key="21">
    <source>
        <dbReference type="PROSITE-ProRule" id="PRU00302"/>
    </source>
</evidence>
<comment type="caution">
    <text evidence="20">Lacks conserved residue(s) required for the propagation of feature annotation.</text>
</comment>
<feature type="disulfide bond" evidence="21">
    <location>
        <begin position="520"/>
        <end position="547"/>
    </location>
</feature>
<reference evidence="25" key="3">
    <citation type="submission" date="2025-09" db="UniProtKB">
        <authorList>
            <consortium name="Ensembl"/>
        </authorList>
    </citation>
    <scope>IDENTIFICATION</scope>
</reference>
<dbReference type="GeneTree" id="ENSGT00940000164633"/>
<feature type="disulfide bond" evidence="21">
    <location>
        <begin position="396"/>
        <end position="423"/>
    </location>
</feature>
<dbReference type="FunFam" id="2.10.70.10:FF:000001">
    <property type="entry name" value="Selectin P"/>
    <property type="match status" value="5"/>
</dbReference>
<dbReference type="PROSITE" id="PS50923">
    <property type="entry name" value="SUSHI"/>
    <property type="match status" value="5"/>
</dbReference>
<dbReference type="SMART" id="SM00181">
    <property type="entry name" value="EGF"/>
    <property type="match status" value="1"/>
</dbReference>
<evidence type="ECO:0000256" key="4">
    <source>
        <dbReference type="ARBA" id="ARBA00022536"/>
    </source>
</evidence>
<keyword evidence="12 20" id="KW-1015">Disulfide bond</keyword>
<evidence type="ECO:0000256" key="16">
    <source>
        <dbReference type="ARBA" id="ARBA00041401"/>
    </source>
</evidence>
<keyword evidence="8" id="KW-0430">Lectin</keyword>
<dbReference type="InterPro" id="IPR000742">
    <property type="entry name" value="EGF"/>
</dbReference>
<dbReference type="PROSITE" id="PS01186">
    <property type="entry name" value="EGF_2"/>
    <property type="match status" value="1"/>
</dbReference>
<dbReference type="Gene3D" id="2.10.70.10">
    <property type="entry name" value="Complement Module, domain 1"/>
    <property type="match status" value="5"/>
</dbReference>